<comment type="similarity">
    <text evidence="1">Belongs to the complex I 30 kDa subunit family.</text>
</comment>
<reference evidence="3" key="1">
    <citation type="submission" date="2018-05" db="EMBL/GenBank/DDBJ databases">
        <authorList>
            <person name="Lanie J.A."/>
            <person name="Ng W.-L."/>
            <person name="Kazmierczak K.M."/>
            <person name="Andrzejewski T.M."/>
            <person name="Davidsen T.M."/>
            <person name="Wayne K.J."/>
            <person name="Tettelin H."/>
            <person name="Glass J.I."/>
            <person name="Rusch D."/>
            <person name="Podicherti R."/>
            <person name="Tsui H.-C.T."/>
            <person name="Winkler M.E."/>
        </authorList>
    </citation>
    <scope>NUCLEOTIDE SEQUENCE</scope>
</reference>
<dbReference type="InterPro" id="IPR001268">
    <property type="entry name" value="NADH_UbQ_OxRdtase_30kDa_su"/>
</dbReference>
<dbReference type="AlphaFoldDB" id="A0A382DGA7"/>
<dbReference type="SUPFAM" id="SSF143243">
    <property type="entry name" value="Nqo5-like"/>
    <property type="match status" value="1"/>
</dbReference>
<dbReference type="PANTHER" id="PTHR10884">
    <property type="entry name" value="NADH DEHYDROGENASE UBIQUINONE IRON-SULFUR PROTEIN 3"/>
    <property type="match status" value="1"/>
</dbReference>
<dbReference type="InterPro" id="IPR037232">
    <property type="entry name" value="NADH_quin_OxRdtase_su_C/D-like"/>
</dbReference>
<dbReference type="Pfam" id="PF00329">
    <property type="entry name" value="Complex1_30kDa"/>
    <property type="match status" value="1"/>
</dbReference>
<name>A0A382DGA7_9ZZZZ</name>
<evidence type="ECO:0000313" key="3">
    <source>
        <dbReference type="EMBL" id="SVB37428.1"/>
    </source>
</evidence>
<dbReference type="GO" id="GO:0008137">
    <property type="term" value="F:NADH dehydrogenase (ubiquinone) activity"/>
    <property type="evidence" value="ECO:0007669"/>
    <property type="project" value="InterPro"/>
</dbReference>
<sequence>IKVDLPYDKLEIQTVSDIWRAANWYEREAHDLFGVDFSGHPDMSPLILFDGFEGYPGRKEFPLHEYDEY</sequence>
<feature type="non-terminal residue" evidence="3">
    <location>
        <position position="1"/>
    </location>
</feature>
<protein>
    <recommendedName>
        <fullName evidence="2">NADH:ubiquinone oxidoreductase 30kDa subunit domain-containing protein</fullName>
    </recommendedName>
</protein>
<proteinExistence type="inferred from homology"/>
<accession>A0A382DGA7</accession>
<evidence type="ECO:0000259" key="2">
    <source>
        <dbReference type="Pfam" id="PF00329"/>
    </source>
</evidence>
<gene>
    <name evidence="3" type="ORF">METZ01_LOCUS190282</name>
</gene>
<organism evidence="3">
    <name type="scientific">marine metagenome</name>
    <dbReference type="NCBI Taxonomy" id="408172"/>
    <lineage>
        <taxon>unclassified sequences</taxon>
        <taxon>metagenomes</taxon>
        <taxon>ecological metagenomes</taxon>
    </lineage>
</organism>
<dbReference type="Gene3D" id="3.30.460.80">
    <property type="entry name" value="NADH:ubiquinone oxidoreductase, 30kDa subunit"/>
    <property type="match status" value="1"/>
</dbReference>
<dbReference type="EMBL" id="UINC01039235">
    <property type="protein sequence ID" value="SVB37428.1"/>
    <property type="molecule type" value="Genomic_DNA"/>
</dbReference>
<evidence type="ECO:0000256" key="1">
    <source>
        <dbReference type="ARBA" id="ARBA00007569"/>
    </source>
</evidence>
<feature type="domain" description="NADH:ubiquinone oxidoreductase 30kDa subunit" evidence="2">
    <location>
        <begin position="2"/>
        <end position="66"/>
    </location>
</feature>
<dbReference type="PANTHER" id="PTHR10884:SF14">
    <property type="entry name" value="NADH DEHYDROGENASE [UBIQUINONE] IRON-SULFUR PROTEIN 3, MITOCHONDRIAL"/>
    <property type="match status" value="1"/>
</dbReference>